<evidence type="ECO:0000313" key="6">
    <source>
        <dbReference type="Proteomes" id="UP000594638"/>
    </source>
</evidence>
<feature type="region of interest" description="Disordered" evidence="3">
    <location>
        <begin position="1"/>
        <end position="74"/>
    </location>
</feature>
<dbReference type="PROSITE" id="PS50927">
    <property type="entry name" value="BULB_LECTIN"/>
    <property type="match status" value="1"/>
</dbReference>
<feature type="compositionally biased region" description="Basic and acidic residues" evidence="3">
    <location>
        <begin position="27"/>
        <end position="59"/>
    </location>
</feature>
<dbReference type="PANTHER" id="PTHR47976:SF108">
    <property type="entry name" value="G-TYPE LECTIN S-RECEPTOR-LIKE SERINE_THREONINE-PROTEIN KINASE LECRK1"/>
    <property type="match status" value="1"/>
</dbReference>
<dbReference type="OrthoDB" id="1930390at2759"/>
<sequence>MGNPRGSEAHVKADTNEDQMVDQPMVDFHDYNEALATEHNKETPTANHNEEAPDADHNESSTSPADAPPIYALPNDAPLVDENVNHTDTREGNGEFEFEKSLMEEFSDLDYKQDEDVPVDDHDEDTFFKLSEGSNIDYGNLRAKHEATAQRYGNVTLGSSITANKANSGWVSHSGEFAFGFQQIIAGGYLLGIWFNKIPERTVVWSANRDNLVQEGSKVQLYADGKFELTDPSGHRIWATTMSHDRVAYGAMLDTGNFVLANNNSVVLSQSFDEPTDTLLPTQTLNKDGKLVSSFSKTNYSRGRFLFTLQTDGNLVSYTRNFPLDDVIFAYWSTQTVGSGFKLIFNRVGYIFLVAENGTILNYLSSNKALSSEFYQRTILEYDGVLRHYVYPKPSNSYLLFGS</sequence>
<dbReference type="EMBL" id="CACTIH010003718">
    <property type="protein sequence ID" value="CAA2983074.1"/>
    <property type="molecule type" value="Genomic_DNA"/>
</dbReference>
<keyword evidence="2" id="KW-0325">Glycoprotein</keyword>
<gene>
    <name evidence="5" type="ORF">OLEA9_A078182</name>
</gene>
<dbReference type="FunFam" id="2.90.10.10:FF:000013">
    <property type="entry name" value="G-type lectin S-receptor-like serine/threonine-protein kinase LECRK1"/>
    <property type="match status" value="1"/>
</dbReference>
<evidence type="ECO:0000259" key="4">
    <source>
        <dbReference type="PROSITE" id="PS50927"/>
    </source>
</evidence>
<name>A0A8S0RTS1_OLEEU</name>
<dbReference type="Gene3D" id="2.90.10.10">
    <property type="entry name" value="Bulb-type lectin domain"/>
    <property type="match status" value="2"/>
</dbReference>
<dbReference type="FunFam" id="2.90.10.10:FF:000041">
    <property type="entry name" value="Uncharacterized protein"/>
    <property type="match status" value="1"/>
</dbReference>
<dbReference type="Gramene" id="OE9A078182T1">
    <property type="protein sequence ID" value="OE9A078182C1"/>
    <property type="gene ID" value="OE9A078182"/>
</dbReference>
<dbReference type="SUPFAM" id="SSF51110">
    <property type="entry name" value="alpha-D-mannose-specific plant lectins"/>
    <property type="match status" value="1"/>
</dbReference>
<reference evidence="5 6" key="1">
    <citation type="submission" date="2019-12" db="EMBL/GenBank/DDBJ databases">
        <authorList>
            <person name="Alioto T."/>
            <person name="Alioto T."/>
            <person name="Gomez Garrido J."/>
        </authorList>
    </citation>
    <scope>NUCLEOTIDE SEQUENCE [LARGE SCALE GENOMIC DNA]</scope>
</reference>
<dbReference type="SMART" id="SM00108">
    <property type="entry name" value="B_lectin"/>
    <property type="match status" value="1"/>
</dbReference>
<dbReference type="PANTHER" id="PTHR47976">
    <property type="entry name" value="G-TYPE LECTIN S-RECEPTOR-LIKE SERINE/THREONINE-PROTEIN KINASE SD2-5"/>
    <property type="match status" value="1"/>
</dbReference>
<comment type="caution">
    <text evidence="5">The sequence shown here is derived from an EMBL/GenBank/DDBJ whole genome shotgun (WGS) entry which is preliminary data.</text>
</comment>
<evidence type="ECO:0000256" key="2">
    <source>
        <dbReference type="ARBA" id="ARBA00023180"/>
    </source>
</evidence>
<evidence type="ECO:0000256" key="3">
    <source>
        <dbReference type="SAM" id="MobiDB-lite"/>
    </source>
</evidence>
<accession>A0A8S0RTS1</accession>
<dbReference type="Proteomes" id="UP000594638">
    <property type="component" value="Unassembled WGS sequence"/>
</dbReference>
<evidence type="ECO:0000256" key="1">
    <source>
        <dbReference type="ARBA" id="ARBA00022729"/>
    </source>
</evidence>
<dbReference type="InterPro" id="IPR036426">
    <property type="entry name" value="Bulb-type_lectin_dom_sf"/>
</dbReference>
<feature type="domain" description="Bulb-type lectin" evidence="4">
    <location>
        <begin position="157"/>
        <end position="273"/>
    </location>
</feature>
<dbReference type="AlphaFoldDB" id="A0A8S0RTS1"/>
<dbReference type="Pfam" id="PF01453">
    <property type="entry name" value="B_lectin"/>
    <property type="match status" value="1"/>
</dbReference>
<organism evidence="5 6">
    <name type="scientific">Olea europaea subsp. europaea</name>
    <dbReference type="NCBI Taxonomy" id="158383"/>
    <lineage>
        <taxon>Eukaryota</taxon>
        <taxon>Viridiplantae</taxon>
        <taxon>Streptophyta</taxon>
        <taxon>Embryophyta</taxon>
        <taxon>Tracheophyta</taxon>
        <taxon>Spermatophyta</taxon>
        <taxon>Magnoliopsida</taxon>
        <taxon>eudicotyledons</taxon>
        <taxon>Gunneridae</taxon>
        <taxon>Pentapetalae</taxon>
        <taxon>asterids</taxon>
        <taxon>lamiids</taxon>
        <taxon>Lamiales</taxon>
        <taxon>Oleaceae</taxon>
        <taxon>Oleeae</taxon>
        <taxon>Olea</taxon>
    </lineage>
</organism>
<protein>
    <submittedName>
        <fullName evidence="5">G-type lectin S-receptor-like serine threonine-kinase LECRK3</fullName>
    </submittedName>
</protein>
<dbReference type="InterPro" id="IPR051343">
    <property type="entry name" value="G-type_lectin_kinases/EP1-like"/>
</dbReference>
<keyword evidence="6" id="KW-1185">Reference proteome</keyword>
<keyword evidence="1" id="KW-0732">Signal</keyword>
<dbReference type="InterPro" id="IPR001480">
    <property type="entry name" value="Bulb-type_lectin_dom"/>
</dbReference>
<evidence type="ECO:0000313" key="5">
    <source>
        <dbReference type="EMBL" id="CAA2983074.1"/>
    </source>
</evidence>
<dbReference type="CDD" id="cd00028">
    <property type="entry name" value="B_lectin"/>
    <property type="match status" value="1"/>
</dbReference>
<proteinExistence type="predicted"/>